<feature type="compositionally biased region" description="Polar residues" evidence="9">
    <location>
        <begin position="8"/>
        <end position="23"/>
    </location>
</feature>
<organism evidence="11 12">
    <name type="scientific">Pseudomonas quercus</name>
    <dbReference type="NCBI Taxonomy" id="2722792"/>
    <lineage>
        <taxon>Bacteria</taxon>
        <taxon>Pseudomonadati</taxon>
        <taxon>Pseudomonadota</taxon>
        <taxon>Gammaproteobacteria</taxon>
        <taxon>Pseudomonadales</taxon>
        <taxon>Pseudomonadaceae</taxon>
        <taxon>Pseudomonas</taxon>
    </lineage>
</organism>
<dbReference type="SUPFAM" id="SSF101498">
    <property type="entry name" value="Anti-sigma factor FlgM"/>
    <property type="match status" value="1"/>
</dbReference>
<comment type="function">
    <text evidence="7">Responsible for the coupling of flagellin expression to flagellar assembly by preventing expression of the flagellin genes when a component of the middle class of proteins is defective. It negatively regulates flagellar genes by inhibiting the activity of FliA by directly binding to FliA.</text>
</comment>
<protein>
    <recommendedName>
        <fullName evidence="2">Negative regulator of flagellin synthesis</fullName>
    </recommendedName>
    <alternativeName>
        <fullName evidence="8">Anti-sigma-28 factor</fullName>
    </alternativeName>
</protein>
<keyword evidence="11" id="KW-0966">Cell projection</keyword>
<comment type="caution">
    <text evidence="11">The sequence shown here is derived from an EMBL/GenBank/DDBJ whole genome shotgun (WGS) entry which is preliminary data.</text>
</comment>
<feature type="domain" description="Anti-sigma-28 factor FlgM C-terminal" evidence="10">
    <location>
        <begin position="44"/>
        <end position="96"/>
    </location>
</feature>
<proteinExistence type="inferred from homology"/>
<name>A0ABX0YLW5_9PSED</name>
<dbReference type="NCBIfam" id="TIGR03824">
    <property type="entry name" value="FlgM_jcvi"/>
    <property type="match status" value="1"/>
</dbReference>
<dbReference type="Pfam" id="PF04316">
    <property type="entry name" value="FlgM"/>
    <property type="match status" value="1"/>
</dbReference>
<feature type="region of interest" description="Disordered" evidence="9">
    <location>
        <begin position="1"/>
        <end position="27"/>
    </location>
</feature>
<keyword evidence="3" id="KW-0678">Repressor</keyword>
<reference evidence="11 12" key="1">
    <citation type="submission" date="2020-03" db="EMBL/GenBank/DDBJ databases">
        <authorList>
            <person name="Wang L."/>
            <person name="He N."/>
            <person name="Li Y."/>
            <person name="Fang Y."/>
            <person name="Zhang F."/>
        </authorList>
    </citation>
    <scope>NUCLEOTIDE SEQUENCE [LARGE SCALE GENOMIC DNA]</scope>
    <source>
        <strain evidence="12">hsmgli-8</strain>
    </source>
</reference>
<dbReference type="EMBL" id="JAAVJI010000016">
    <property type="protein sequence ID" value="NJP03142.1"/>
    <property type="molecule type" value="Genomic_DNA"/>
</dbReference>
<keyword evidence="5" id="KW-0805">Transcription regulation</keyword>
<gene>
    <name evidence="11" type="primary">flgM</name>
    <name evidence="11" type="ORF">HBH25_20060</name>
</gene>
<evidence type="ECO:0000256" key="7">
    <source>
        <dbReference type="ARBA" id="ARBA00024739"/>
    </source>
</evidence>
<evidence type="ECO:0000256" key="3">
    <source>
        <dbReference type="ARBA" id="ARBA00022491"/>
    </source>
</evidence>
<keyword evidence="11" id="KW-0282">Flagellum</keyword>
<evidence type="ECO:0000256" key="8">
    <source>
        <dbReference type="ARBA" id="ARBA00030117"/>
    </source>
</evidence>
<dbReference type="RefSeq" id="WP_168085714.1">
    <property type="nucleotide sequence ID" value="NZ_JAAVJI010000016.1"/>
</dbReference>
<evidence type="ECO:0000256" key="9">
    <source>
        <dbReference type="SAM" id="MobiDB-lite"/>
    </source>
</evidence>
<evidence type="ECO:0000313" key="11">
    <source>
        <dbReference type="EMBL" id="NJP03142.1"/>
    </source>
</evidence>
<dbReference type="InterPro" id="IPR007412">
    <property type="entry name" value="FlgM"/>
</dbReference>
<dbReference type="InterPro" id="IPR031316">
    <property type="entry name" value="FlgM_C"/>
</dbReference>
<accession>A0ABX0YLW5</accession>
<keyword evidence="12" id="KW-1185">Reference proteome</keyword>
<evidence type="ECO:0000313" key="12">
    <source>
        <dbReference type="Proteomes" id="UP000746535"/>
    </source>
</evidence>
<evidence type="ECO:0000256" key="1">
    <source>
        <dbReference type="ARBA" id="ARBA00005322"/>
    </source>
</evidence>
<evidence type="ECO:0000256" key="6">
    <source>
        <dbReference type="ARBA" id="ARBA00023163"/>
    </source>
</evidence>
<sequence length="100" mass="10478">MVIDFRSVTGSTQVSSTARTSGSKAVGAVDDVKSVQGTSQAGESVQLSDVAQHMKKVTESLGSDTPVNASRIAELKQKIADGSYQVDSKRIASKLLSFES</sequence>
<evidence type="ECO:0000256" key="4">
    <source>
        <dbReference type="ARBA" id="ARBA00022795"/>
    </source>
</evidence>
<keyword evidence="6" id="KW-0804">Transcription</keyword>
<dbReference type="Proteomes" id="UP000746535">
    <property type="component" value="Unassembled WGS sequence"/>
</dbReference>
<keyword evidence="4" id="KW-1005">Bacterial flagellum biogenesis</keyword>
<evidence type="ECO:0000256" key="2">
    <source>
        <dbReference type="ARBA" id="ARBA00017823"/>
    </source>
</evidence>
<evidence type="ECO:0000256" key="5">
    <source>
        <dbReference type="ARBA" id="ARBA00023015"/>
    </source>
</evidence>
<keyword evidence="11" id="KW-0969">Cilium</keyword>
<evidence type="ECO:0000259" key="10">
    <source>
        <dbReference type="Pfam" id="PF04316"/>
    </source>
</evidence>
<comment type="similarity">
    <text evidence="1">Belongs to the FlgM family.</text>
</comment>
<dbReference type="InterPro" id="IPR035890">
    <property type="entry name" value="Anti-sigma-28_factor_FlgM_sf"/>
</dbReference>